<sequence length="313" mass="33166">MRTSRSLAATVAATGFAAAVSVTLAAPAQAMPERFADVGTIVWCDGEGGFLTADDTTQSPSSFTAVLFDGDLEAFAFGDAAVLVGDRLLGTFPATDASSGAELGDLTIDGQVTRGVTETLSGWDIDPDGRRTRTEGTRTPLTGSVTLSLGDTSATLSCTGWDIDMEVFRLNRQPVADRSEGWLPDSYELEGGAGYIGFYGERETELGIALDLVDPAVFAGERLQVRNGQVEGTIALHDPETWEVTGTAMVRGTVTKTGTEHVVDGGDGYRYVTDVNHYDVALTITTATGEWSGRWQATHETNRSRSVLPPKAI</sequence>
<keyword evidence="3" id="KW-1185">Reference proteome</keyword>
<evidence type="ECO:0000313" key="3">
    <source>
        <dbReference type="Proteomes" id="UP001150259"/>
    </source>
</evidence>
<comment type="caution">
    <text evidence="2">The sequence shown here is derived from an EMBL/GenBank/DDBJ whole genome shotgun (WGS) entry which is preliminary data.</text>
</comment>
<evidence type="ECO:0000256" key="1">
    <source>
        <dbReference type="SAM" id="SignalP"/>
    </source>
</evidence>
<accession>A0ABT5GLN4</accession>
<feature type="signal peptide" evidence="1">
    <location>
        <begin position="1"/>
        <end position="30"/>
    </location>
</feature>
<organism evidence="2 3">
    <name type="scientific">Intrasporangium calvum</name>
    <dbReference type="NCBI Taxonomy" id="53358"/>
    <lineage>
        <taxon>Bacteria</taxon>
        <taxon>Bacillati</taxon>
        <taxon>Actinomycetota</taxon>
        <taxon>Actinomycetes</taxon>
        <taxon>Micrococcales</taxon>
        <taxon>Intrasporangiaceae</taxon>
        <taxon>Intrasporangium</taxon>
    </lineage>
</organism>
<dbReference type="Proteomes" id="UP001150259">
    <property type="component" value="Unassembled WGS sequence"/>
</dbReference>
<name>A0ABT5GLN4_9MICO</name>
<dbReference type="EMBL" id="JAPFQL010000112">
    <property type="protein sequence ID" value="MDC5699149.1"/>
    <property type="molecule type" value="Genomic_DNA"/>
</dbReference>
<evidence type="ECO:0008006" key="4">
    <source>
        <dbReference type="Google" id="ProtNLM"/>
    </source>
</evidence>
<reference evidence="2 3" key="1">
    <citation type="submission" date="2022-11" db="EMBL/GenBank/DDBJ databases">
        <title>Anaerobic phenanthrene biodegradation by a DNRA strain PheN6.</title>
        <authorList>
            <person name="Zhang Z."/>
        </authorList>
    </citation>
    <scope>NUCLEOTIDE SEQUENCE [LARGE SCALE GENOMIC DNA]</scope>
    <source>
        <strain evidence="2 3">PheN6</strain>
    </source>
</reference>
<proteinExistence type="predicted"/>
<evidence type="ECO:0000313" key="2">
    <source>
        <dbReference type="EMBL" id="MDC5699149.1"/>
    </source>
</evidence>
<protein>
    <recommendedName>
        <fullName evidence="4">Htaa domain-containing protein</fullName>
    </recommendedName>
</protein>
<keyword evidence="1" id="KW-0732">Signal</keyword>
<dbReference type="RefSeq" id="WP_272463708.1">
    <property type="nucleotide sequence ID" value="NZ_JAPFQL010000112.1"/>
</dbReference>
<gene>
    <name evidence="2" type="ORF">OO014_18015</name>
</gene>
<feature type="chain" id="PRO_5047255696" description="Htaa domain-containing protein" evidence="1">
    <location>
        <begin position="31"/>
        <end position="313"/>
    </location>
</feature>